<dbReference type="SUPFAM" id="SSF52266">
    <property type="entry name" value="SGNH hydrolase"/>
    <property type="match status" value="1"/>
</dbReference>
<dbReference type="Pfam" id="PF13472">
    <property type="entry name" value="Lipase_GDSL_2"/>
    <property type="match status" value="1"/>
</dbReference>
<dbReference type="OrthoDB" id="1246242at2"/>
<dbReference type="InterPro" id="IPR036514">
    <property type="entry name" value="SGNH_hydro_sf"/>
</dbReference>
<evidence type="ECO:0000313" key="3">
    <source>
        <dbReference type="Proteomes" id="UP000283523"/>
    </source>
</evidence>
<dbReference type="InterPro" id="IPR051532">
    <property type="entry name" value="Ester_Hydrolysis_Enzymes"/>
</dbReference>
<dbReference type="PANTHER" id="PTHR30383">
    <property type="entry name" value="THIOESTERASE 1/PROTEASE 1/LYSOPHOSPHOLIPASE L1"/>
    <property type="match status" value="1"/>
</dbReference>
<dbReference type="Proteomes" id="UP000283523">
    <property type="component" value="Unassembled WGS sequence"/>
</dbReference>
<feature type="domain" description="SGNH hydrolase-type esterase" evidence="1">
    <location>
        <begin position="31"/>
        <end position="267"/>
    </location>
</feature>
<keyword evidence="2" id="KW-0378">Hydrolase</keyword>
<sequence>MKQTILTQGLLLVAIVCLFCSFEPRALTWVAIGDSITYLNDHPNETGNRITKGYMTRVVEKLPHLRYVNQGHNGWTAVRIAQEIENLGLTKADLYSVFLGTNDWWSGRPLGRFQDYQTNTGNGTVYGAFRQIIDKLRSLNPEAPIVLITPLQRVDFVYITNYKNNAYGSYKPKNGQLLESFALAIDSIGRYEKIPVVDLYHLKGLGLNKLVRFKRLKDPQTGQYRNYRYPDFIDVPFNPETDEYPYPVESIRMTYDGLHPSDKGYELITRQLVKVLKQMD</sequence>
<keyword evidence="3" id="KW-1185">Reference proteome</keyword>
<dbReference type="RefSeq" id="WP_119665730.1">
    <property type="nucleotide sequence ID" value="NZ_QXED01000001.1"/>
</dbReference>
<organism evidence="2 3">
    <name type="scientific">Fibrisoma montanum</name>
    <dbReference type="NCBI Taxonomy" id="2305895"/>
    <lineage>
        <taxon>Bacteria</taxon>
        <taxon>Pseudomonadati</taxon>
        <taxon>Bacteroidota</taxon>
        <taxon>Cytophagia</taxon>
        <taxon>Cytophagales</taxon>
        <taxon>Spirosomataceae</taxon>
        <taxon>Fibrisoma</taxon>
    </lineage>
</organism>
<dbReference type="InterPro" id="IPR013830">
    <property type="entry name" value="SGNH_hydro"/>
</dbReference>
<evidence type="ECO:0000313" key="2">
    <source>
        <dbReference type="EMBL" id="RIV26873.1"/>
    </source>
</evidence>
<dbReference type="EMBL" id="QXED01000001">
    <property type="protein sequence ID" value="RIV26873.1"/>
    <property type="molecule type" value="Genomic_DNA"/>
</dbReference>
<accession>A0A418MHM9</accession>
<dbReference type="GO" id="GO:0004622">
    <property type="term" value="F:phosphatidylcholine lysophospholipase activity"/>
    <property type="evidence" value="ECO:0007669"/>
    <property type="project" value="TreeGrafter"/>
</dbReference>
<dbReference type="AlphaFoldDB" id="A0A418MHM9"/>
<comment type="caution">
    <text evidence="2">The sequence shown here is derived from an EMBL/GenBank/DDBJ whole genome shotgun (WGS) entry which is preliminary data.</text>
</comment>
<dbReference type="CDD" id="cd00229">
    <property type="entry name" value="SGNH_hydrolase"/>
    <property type="match status" value="1"/>
</dbReference>
<gene>
    <name evidence="2" type="ORF">DYU11_00700</name>
</gene>
<evidence type="ECO:0000259" key="1">
    <source>
        <dbReference type="Pfam" id="PF13472"/>
    </source>
</evidence>
<reference evidence="2 3" key="1">
    <citation type="submission" date="2018-08" db="EMBL/GenBank/DDBJ databases">
        <title>Fibrisoma montanum sp. nov., isolated from Danxia mountain soil.</title>
        <authorList>
            <person name="Huang Y."/>
        </authorList>
    </citation>
    <scope>NUCLEOTIDE SEQUENCE [LARGE SCALE GENOMIC DNA]</scope>
    <source>
        <strain evidence="2 3">HYT19</strain>
    </source>
</reference>
<dbReference type="PANTHER" id="PTHR30383:SF2">
    <property type="entry name" value="CELLULOSE-BINDING PROTEIN"/>
    <property type="match status" value="1"/>
</dbReference>
<dbReference type="Gene3D" id="3.40.50.1110">
    <property type="entry name" value="SGNH hydrolase"/>
    <property type="match status" value="1"/>
</dbReference>
<proteinExistence type="predicted"/>
<name>A0A418MHM9_9BACT</name>
<protein>
    <submittedName>
        <fullName evidence="2">SGNH/GDSL hydrolase family protein</fullName>
    </submittedName>
</protein>